<dbReference type="RefSeq" id="WP_184934405.1">
    <property type="nucleotide sequence ID" value="NZ_JACHJV010000001.1"/>
</dbReference>
<gene>
    <name evidence="2" type="ORF">FHR34_001186</name>
</gene>
<comment type="caution">
    <text evidence="2">The sequence shown here is derived from an EMBL/GenBank/DDBJ whole genome shotgun (WGS) entry which is preliminary data.</text>
</comment>
<name>A0A7W7QZ51_KITKI</name>
<feature type="region of interest" description="Disordered" evidence="1">
    <location>
        <begin position="51"/>
        <end position="70"/>
    </location>
</feature>
<proteinExistence type="predicted"/>
<dbReference type="AlphaFoldDB" id="A0A7W7QZ51"/>
<evidence type="ECO:0000313" key="2">
    <source>
        <dbReference type="EMBL" id="MBB4922193.1"/>
    </source>
</evidence>
<protein>
    <submittedName>
        <fullName evidence="2">Uncharacterized protein</fullName>
    </submittedName>
</protein>
<dbReference type="Proteomes" id="UP000540506">
    <property type="component" value="Unassembled WGS sequence"/>
</dbReference>
<organism evidence="2 3">
    <name type="scientific">Kitasatospora kifunensis</name>
    <name type="common">Streptomyces kifunensis</name>
    <dbReference type="NCBI Taxonomy" id="58351"/>
    <lineage>
        <taxon>Bacteria</taxon>
        <taxon>Bacillati</taxon>
        <taxon>Actinomycetota</taxon>
        <taxon>Actinomycetes</taxon>
        <taxon>Kitasatosporales</taxon>
        <taxon>Streptomycetaceae</taxon>
        <taxon>Kitasatospora</taxon>
    </lineage>
</organism>
<dbReference type="EMBL" id="JACHJV010000001">
    <property type="protein sequence ID" value="MBB4922193.1"/>
    <property type="molecule type" value="Genomic_DNA"/>
</dbReference>
<sequence length="70" mass="8012">MTVQPDQIYRYCDPRAPHIRLRVMTVGPNRAEVFYLNTGRRGEILLNALHDSPTTKTGKPRRTGYALEAK</sequence>
<evidence type="ECO:0000256" key="1">
    <source>
        <dbReference type="SAM" id="MobiDB-lite"/>
    </source>
</evidence>
<reference evidence="2 3" key="1">
    <citation type="submission" date="2020-08" db="EMBL/GenBank/DDBJ databases">
        <title>Sequencing the genomes of 1000 actinobacteria strains.</title>
        <authorList>
            <person name="Klenk H.-P."/>
        </authorList>
    </citation>
    <scope>NUCLEOTIDE SEQUENCE [LARGE SCALE GENOMIC DNA]</scope>
    <source>
        <strain evidence="2 3">DSM 41654</strain>
    </source>
</reference>
<keyword evidence="3" id="KW-1185">Reference proteome</keyword>
<accession>A0A7W7QZ51</accession>
<evidence type="ECO:0000313" key="3">
    <source>
        <dbReference type="Proteomes" id="UP000540506"/>
    </source>
</evidence>